<dbReference type="GO" id="GO:0043856">
    <property type="term" value="F:anti-sigma factor antagonist activity"/>
    <property type="evidence" value="ECO:0007669"/>
    <property type="project" value="TreeGrafter"/>
</dbReference>
<dbReference type="PROSITE" id="PS50801">
    <property type="entry name" value="STAS"/>
    <property type="match status" value="1"/>
</dbReference>
<reference evidence="2 3" key="1">
    <citation type="submission" date="2016-09" db="EMBL/GenBank/DDBJ databases">
        <title>Genome-resolved meta-omics ties microbial dynamics to process performance in biotechnology for thiocyanate degradation.</title>
        <authorList>
            <person name="Kantor R.S."/>
            <person name="Huddy R.J."/>
            <person name="Iyer R."/>
            <person name="Thomas B.C."/>
            <person name="Brown C.T."/>
            <person name="Anantharaman K."/>
            <person name="Tringe S."/>
            <person name="Hettich R.L."/>
            <person name="Harrison S.T."/>
            <person name="Banfield J.F."/>
        </authorList>
    </citation>
    <scope>NUCLEOTIDE SEQUENCE [LARGE SCALE GENOMIC DNA]</scope>
    <source>
        <strain evidence="2">59-99</strain>
    </source>
</reference>
<dbReference type="Proteomes" id="UP000184233">
    <property type="component" value="Unassembled WGS sequence"/>
</dbReference>
<dbReference type="PANTHER" id="PTHR33495:SF2">
    <property type="entry name" value="ANTI-SIGMA FACTOR ANTAGONIST TM_1081-RELATED"/>
    <property type="match status" value="1"/>
</dbReference>
<dbReference type="Gene3D" id="3.30.750.24">
    <property type="entry name" value="STAS domain"/>
    <property type="match status" value="1"/>
</dbReference>
<dbReference type="CDD" id="cd07043">
    <property type="entry name" value="STAS_anti-anti-sigma_factors"/>
    <property type="match status" value="1"/>
</dbReference>
<proteinExistence type="predicted"/>
<evidence type="ECO:0000313" key="2">
    <source>
        <dbReference type="EMBL" id="OJX56212.1"/>
    </source>
</evidence>
<dbReference type="STRING" id="1895771.BGO89_12785"/>
<dbReference type="Pfam" id="PF01740">
    <property type="entry name" value="STAS"/>
    <property type="match status" value="1"/>
</dbReference>
<organism evidence="2 3">
    <name type="scientific">Candidatus Kapaibacterium thiocyanatum</name>
    <dbReference type="NCBI Taxonomy" id="1895771"/>
    <lineage>
        <taxon>Bacteria</taxon>
        <taxon>Pseudomonadati</taxon>
        <taxon>Candidatus Kapaibacteriota</taxon>
        <taxon>Candidatus Kapaibacteriia</taxon>
        <taxon>Candidatus Kapaibacteriales</taxon>
        <taxon>Candidatus Kapaibacteriaceae</taxon>
        <taxon>Candidatus Kapaibacterium</taxon>
    </lineage>
</organism>
<name>A0A1M3KV10_9BACT</name>
<protein>
    <recommendedName>
        <fullName evidence="1">STAS domain-containing protein</fullName>
    </recommendedName>
</protein>
<sequence>MSTFATQQPRSGVTVISFGEQAIGGPEAVELAGLVREAAASGTSVTIFDLARVTIMNSSGLGMLVSSLTTVKKYNGTLRLANIPEKVRSLLEMTHLSAVFETYASVDEAVGTGA</sequence>
<evidence type="ECO:0000259" key="1">
    <source>
        <dbReference type="PROSITE" id="PS50801"/>
    </source>
</evidence>
<comment type="caution">
    <text evidence="2">The sequence shown here is derived from an EMBL/GenBank/DDBJ whole genome shotgun (WGS) entry which is preliminary data.</text>
</comment>
<dbReference type="EMBL" id="MKVH01000025">
    <property type="protein sequence ID" value="OJX56212.1"/>
    <property type="molecule type" value="Genomic_DNA"/>
</dbReference>
<feature type="domain" description="STAS" evidence="1">
    <location>
        <begin position="1"/>
        <end position="113"/>
    </location>
</feature>
<dbReference type="InterPro" id="IPR002645">
    <property type="entry name" value="STAS_dom"/>
</dbReference>
<evidence type="ECO:0000313" key="3">
    <source>
        <dbReference type="Proteomes" id="UP000184233"/>
    </source>
</evidence>
<accession>A0A1M3KV10</accession>
<dbReference type="SUPFAM" id="SSF52091">
    <property type="entry name" value="SpoIIaa-like"/>
    <property type="match status" value="1"/>
</dbReference>
<dbReference type="InterPro" id="IPR036513">
    <property type="entry name" value="STAS_dom_sf"/>
</dbReference>
<dbReference type="PANTHER" id="PTHR33495">
    <property type="entry name" value="ANTI-SIGMA FACTOR ANTAGONIST TM_1081-RELATED-RELATED"/>
    <property type="match status" value="1"/>
</dbReference>
<gene>
    <name evidence="2" type="ORF">BGO89_12785</name>
</gene>
<dbReference type="AlphaFoldDB" id="A0A1M3KV10"/>